<evidence type="ECO:0000259" key="4">
    <source>
        <dbReference type="Pfam" id="PF06094"/>
    </source>
</evidence>
<dbReference type="Pfam" id="PF06094">
    <property type="entry name" value="GGACT"/>
    <property type="match status" value="1"/>
</dbReference>
<evidence type="ECO:0000313" key="5">
    <source>
        <dbReference type="EMBL" id="PXX90354.1"/>
    </source>
</evidence>
<dbReference type="CDD" id="cd06661">
    <property type="entry name" value="GGCT_like"/>
    <property type="match status" value="1"/>
</dbReference>
<keyword evidence="5" id="KW-0808">Transferase</keyword>
<dbReference type="GO" id="GO:0005829">
    <property type="term" value="C:cytosol"/>
    <property type="evidence" value="ECO:0007669"/>
    <property type="project" value="TreeGrafter"/>
</dbReference>
<feature type="domain" description="Gamma-glutamylcyclotransferase AIG2-like" evidence="4">
    <location>
        <begin position="5"/>
        <end position="117"/>
    </location>
</feature>
<reference evidence="6" key="1">
    <citation type="submission" date="2018-05" db="EMBL/GenBank/DDBJ databases">
        <authorList>
            <person name="Lu D."/>
        </authorList>
    </citation>
    <scope>NUCLEOTIDE SEQUENCE [LARGE SCALE GENOMIC DNA]</scope>
    <source>
        <strain evidence="6">F01</strain>
    </source>
</reference>
<dbReference type="InterPro" id="IPR036568">
    <property type="entry name" value="GGCT-like_sf"/>
</dbReference>
<name>A0A2V3ZJ71_9GAMM</name>
<evidence type="ECO:0000313" key="6">
    <source>
        <dbReference type="Proteomes" id="UP000253987"/>
    </source>
</evidence>
<gene>
    <name evidence="5" type="ORF">DIT71_12745</name>
</gene>
<comment type="caution">
    <text evidence="5">The sequence shown here is derived from an EMBL/GenBank/DDBJ whole genome shotgun (WGS) entry which is preliminary data.</text>
</comment>
<dbReference type="EMBL" id="QFWX01000005">
    <property type="protein sequence ID" value="PXX90354.1"/>
    <property type="molecule type" value="Genomic_DNA"/>
</dbReference>
<comment type="similarity">
    <text evidence="1 3">Belongs to the gamma-glutamylcyclotransferase family.</text>
</comment>
<dbReference type="Proteomes" id="UP000253987">
    <property type="component" value="Unassembled WGS sequence"/>
</dbReference>
<dbReference type="PANTHER" id="PTHR12510">
    <property type="entry name" value="TROPONIN C-AKIN-1 PROTEIN"/>
    <property type="match status" value="1"/>
</dbReference>
<feature type="active site" description="Proton acceptor" evidence="2">
    <location>
        <position position="73"/>
    </location>
</feature>
<sequence length="117" mass="13066">MKHIVAVYGTLKRGYSNHHLLDKACYIGPDTLTSLTLYDLGPYPGALAKPSTGVSVEVYAINGPLLAMLDELEGYDPGADKASLYQRRKIQTRHGLAWVYLYNRPVRSRQRIADGSW</sequence>
<dbReference type="GO" id="GO:0016740">
    <property type="term" value="F:transferase activity"/>
    <property type="evidence" value="ECO:0007669"/>
    <property type="project" value="UniProtKB-KW"/>
</dbReference>
<dbReference type="RefSeq" id="WP_114613595.1">
    <property type="nucleotide sequence ID" value="NZ_QFWX01000005.1"/>
</dbReference>
<evidence type="ECO:0000256" key="2">
    <source>
        <dbReference type="PIRSR" id="PIRSR639126-1"/>
    </source>
</evidence>
<dbReference type="GO" id="GO:0061929">
    <property type="term" value="F:gamma-glutamylaminecyclotransferase activity"/>
    <property type="evidence" value="ECO:0007669"/>
    <property type="project" value="InterPro"/>
</dbReference>
<protein>
    <recommendedName>
        <fullName evidence="3">Gamma-glutamylcyclotransferase family protein</fullName>
    </recommendedName>
</protein>
<dbReference type="OrthoDB" id="482277at2"/>
<dbReference type="AlphaFoldDB" id="A0A2V3ZJ71"/>
<dbReference type="InterPro" id="IPR009288">
    <property type="entry name" value="AIG2-like_dom"/>
</dbReference>
<evidence type="ECO:0000256" key="1">
    <source>
        <dbReference type="ARBA" id="ARBA00008861"/>
    </source>
</evidence>
<accession>A0A2V3ZJ71</accession>
<reference evidence="5 6" key="2">
    <citation type="submission" date="2018-06" db="EMBL/GenBank/DDBJ databases">
        <title>Marinobactersediminissp. nov, a moderately halophilic bacterium isolated from marine solar saltern.</title>
        <authorList>
            <person name="Zhang Y."/>
        </authorList>
    </citation>
    <scope>NUCLEOTIDE SEQUENCE [LARGE SCALE GENOMIC DNA]</scope>
    <source>
        <strain evidence="5 6">F01</strain>
    </source>
</reference>
<evidence type="ECO:0000256" key="3">
    <source>
        <dbReference type="RuleBase" id="RU367036"/>
    </source>
</evidence>
<proteinExistence type="inferred from homology"/>
<dbReference type="Gene3D" id="3.10.490.10">
    <property type="entry name" value="Gamma-glutamyl cyclotransferase-like"/>
    <property type="match status" value="1"/>
</dbReference>
<dbReference type="PANTHER" id="PTHR12510:SF4">
    <property type="entry name" value="GAMMA-GLUTAMYLAMINECYCLOTRANSFERASE"/>
    <property type="match status" value="1"/>
</dbReference>
<dbReference type="SUPFAM" id="SSF110857">
    <property type="entry name" value="Gamma-glutamyl cyclotransferase-like"/>
    <property type="match status" value="1"/>
</dbReference>
<keyword evidence="6" id="KW-1185">Reference proteome</keyword>
<dbReference type="InterPro" id="IPR039126">
    <property type="entry name" value="GGACT"/>
</dbReference>
<organism evidence="5 6">
    <name type="scientific">Marinobacter vulgaris</name>
    <dbReference type="NCBI Taxonomy" id="1928331"/>
    <lineage>
        <taxon>Bacteria</taxon>
        <taxon>Pseudomonadati</taxon>
        <taxon>Pseudomonadota</taxon>
        <taxon>Gammaproteobacteria</taxon>
        <taxon>Pseudomonadales</taxon>
        <taxon>Marinobacteraceae</taxon>
        <taxon>Marinobacter</taxon>
    </lineage>
</organism>
<dbReference type="InterPro" id="IPR013024">
    <property type="entry name" value="GGCT-like"/>
</dbReference>